<dbReference type="InterPro" id="IPR050482">
    <property type="entry name" value="Sensor_HK_TwoCompSys"/>
</dbReference>
<keyword evidence="9" id="KW-0175">Coiled coil</keyword>
<dbReference type="Pfam" id="PF07730">
    <property type="entry name" value="HisKA_3"/>
    <property type="match status" value="1"/>
</dbReference>
<name>A0A7W7GD55_9ACTN</name>
<dbReference type="SUPFAM" id="SSF55874">
    <property type="entry name" value="ATPase domain of HSP90 chaperone/DNA topoisomerase II/histidine kinase"/>
    <property type="match status" value="1"/>
</dbReference>
<dbReference type="Proteomes" id="UP000542210">
    <property type="component" value="Unassembled WGS sequence"/>
</dbReference>
<feature type="transmembrane region" description="Helical" evidence="11">
    <location>
        <begin position="191"/>
        <end position="213"/>
    </location>
</feature>
<evidence type="ECO:0000256" key="6">
    <source>
        <dbReference type="ARBA" id="ARBA00022777"/>
    </source>
</evidence>
<dbReference type="GO" id="GO:0016020">
    <property type="term" value="C:membrane"/>
    <property type="evidence" value="ECO:0007669"/>
    <property type="project" value="InterPro"/>
</dbReference>
<evidence type="ECO:0000256" key="11">
    <source>
        <dbReference type="SAM" id="Phobius"/>
    </source>
</evidence>
<sequence>MTTPLPSPAAVAPPPAGTEGTRRRHGALVLAGLALTALDVWFATRWGAAEPLFYVKEVTQILVWLAAGFLVERVRPGTPMGVLMALLGVLLAADAPAAFALEAGGAGMRVLVTVALLLTALQLPLGAHVFLAYPSGVIRDRMGRVVMRAGYAFGGLTALTLLLAGPAVPVRGCRDVCAPMPLLDAPGLAEAAARGVSLGTAVFVLVGGGVIVRRAVRAGTRERRLLAFPATAMVATALLWAAVGLLAARAPGDWSSEGDSTLALAQFAALVAVPASFFLGLLRERLDEARVSDLVREIAAMPAERLGPALAEALGDPHLRVAFPVPGGYVDASGAPLEVPVQLDPRRFTVVGDPRAPVAVLVHDPSLRTEPALLEAVSATARLALENARLQAAVRARLAEVRASRARIVAAGDEARRRLERDLHDGAQQRMLAVGLALNLLRQSLGEATAETLELLREAEEELHAATRELRELARGIHPAVLTIQGLRAALRQLVLRAGPSVSLRAGELPRLPEAVEATAYFVAAEALTNALRHAAARRVEVAASAADGRLVVSVSDDGAGGAAPRPGSGLAGLADRVAAVDGVFTLHSPPGEGTVLTVELTVDPSCA</sequence>
<dbReference type="AlphaFoldDB" id="A0A7W7GD55"/>
<gene>
    <name evidence="14" type="ORF">BJ982_005743</name>
</gene>
<dbReference type="CDD" id="cd16917">
    <property type="entry name" value="HATPase_UhpB-NarQ-NarX-like"/>
    <property type="match status" value="1"/>
</dbReference>
<dbReference type="GO" id="GO:0046983">
    <property type="term" value="F:protein dimerization activity"/>
    <property type="evidence" value="ECO:0007669"/>
    <property type="project" value="InterPro"/>
</dbReference>
<dbReference type="InterPro" id="IPR003594">
    <property type="entry name" value="HATPase_dom"/>
</dbReference>
<dbReference type="GO" id="GO:0000155">
    <property type="term" value="F:phosphorelay sensor kinase activity"/>
    <property type="evidence" value="ECO:0007669"/>
    <property type="project" value="InterPro"/>
</dbReference>
<protein>
    <recommendedName>
        <fullName evidence="2">histidine kinase</fullName>
        <ecNumber evidence="2">2.7.13.3</ecNumber>
    </recommendedName>
</protein>
<dbReference type="InterPro" id="IPR011712">
    <property type="entry name" value="Sig_transdc_His_kin_sub3_dim/P"/>
</dbReference>
<evidence type="ECO:0000256" key="10">
    <source>
        <dbReference type="SAM" id="MobiDB-lite"/>
    </source>
</evidence>
<dbReference type="RefSeq" id="WP_184885100.1">
    <property type="nucleotide sequence ID" value="NZ_BOOV01000012.1"/>
</dbReference>
<keyword evidence="6 14" id="KW-0418">Kinase</keyword>
<keyword evidence="5" id="KW-0547">Nucleotide-binding</keyword>
<keyword evidence="11" id="KW-1133">Transmembrane helix</keyword>
<evidence type="ECO:0000313" key="14">
    <source>
        <dbReference type="EMBL" id="MBB4704199.1"/>
    </source>
</evidence>
<evidence type="ECO:0000259" key="12">
    <source>
        <dbReference type="Pfam" id="PF02518"/>
    </source>
</evidence>
<evidence type="ECO:0000256" key="3">
    <source>
        <dbReference type="ARBA" id="ARBA00022553"/>
    </source>
</evidence>
<evidence type="ECO:0000256" key="9">
    <source>
        <dbReference type="SAM" id="Coils"/>
    </source>
</evidence>
<evidence type="ECO:0000256" key="1">
    <source>
        <dbReference type="ARBA" id="ARBA00000085"/>
    </source>
</evidence>
<keyword evidence="7" id="KW-0067">ATP-binding</keyword>
<evidence type="ECO:0000256" key="4">
    <source>
        <dbReference type="ARBA" id="ARBA00022679"/>
    </source>
</evidence>
<feature type="transmembrane region" description="Helical" evidence="11">
    <location>
        <begin position="52"/>
        <end position="71"/>
    </location>
</feature>
<evidence type="ECO:0000256" key="2">
    <source>
        <dbReference type="ARBA" id="ARBA00012438"/>
    </source>
</evidence>
<feature type="coiled-coil region" evidence="9">
    <location>
        <begin position="449"/>
        <end position="476"/>
    </location>
</feature>
<feature type="transmembrane region" description="Helical" evidence="11">
    <location>
        <begin position="27"/>
        <end position="46"/>
    </location>
</feature>
<keyword evidence="11" id="KW-0472">Membrane</keyword>
<comment type="catalytic activity">
    <reaction evidence="1">
        <text>ATP + protein L-histidine = ADP + protein N-phospho-L-histidine.</text>
        <dbReference type="EC" id="2.7.13.3"/>
    </reaction>
</comment>
<feature type="domain" description="Signal transduction histidine kinase subgroup 3 dimerisation and phosphoacceptor" evidence="13">
    <location>
        <begin position="416"/>
        <end position="482"/>
    </location>
</feature>
<dbReference type="Gene3D" id="1.20.5.1930">
    <property type="match status" value="1"/>
</dbReference>
<feature type="transmembrane region" description="Helical" evidence="11">
    <location>
        <begin position="260"/>
        <end position="282"/>
    </location>
</feature>
<feature type="transmembrane region" description="Helical" evidence="11">
    <location>
        <begin position="107"/>
        <end position="133"/>
    </location>
</feature>
<keyword evidence="15" id="KW-1185">Reference proteome</keyword>
<keyword evidence="3" id="KW-0597">Phosphoprotein</keyword>
<dbReference type="InterPro" id="IPR036890">
    <property type="entry name" value="HATPase_C_sf"/>
</dbReference>
<dbReference type="PANTHER" id="PTHR24421">
    <property type="entry name" value="NITRATE/NITRITE SENSOR PROTEIN NARX-RELATED"/>
    <property type="match status" value="1"/>
</dbReference>
<dbReference type="EC" id="2.7.13.3" evidence="2"/>
<evidence type="ECO:0000256" key="5">
    <source>
        <dbReference type="ARBA" id="ARBA00022741"/>
    </source>
</evidence>
<accession>A0A7W7GD55</accession>
<keyword evidence="4" id="KW-0808">Transferase</keyword>
<feature type="compositionally biased region" description="Pro residues" evidence="10">
    <location>
        <begin position="1"/>
        <end position="16"/>
    </location>
</feature>
<dbReference type="EMBL" id="JACHND010000001">
    <property type="protein sequence ID" value="MBB4704199.1"/>
    <property type="molecule type" value="Genomic_DNA"/>
</dbReference>
<feature type="transmembrane region" description="Helical" evidence="11">
    <location>
        <begin position="225"/>
        <end position="248"/>
    </location>
</feature>
<organism evidence="14 15">
    <name type="scientific">Sphaerisporangium siamense</name>
    <dbReference type="NCBI Taxonomy" id="795645"/>
    <lineage>
        <taxon>Bacteria</taxon>
        <taxon>Bacillati</taxon>
        <taxon>Actinomycetota</taxon>
        <taxon>Actinomycetes</taxon>
        <taxon>Streptosporangiales</taxon>
        <taxon>Streptosporangiaceae</taxon>
        <taxon>Sphaerisporangium</taxon>
    </lineage>
</organism>
<reference evidence="14 15" key="1">
    <citation type="submission" date="2020-08" db="EMBL/GenBank/DDBJ databases">
        <title>Sequencing the genomes of 1000 actinobacteria strains.</title>
        <authorList>
            <person name="Klenk H.-P."/>
        </authorList>
    </citation>
    <scope>NUCLEOTIDE SEQUENCE [LARGE SCALE GENOMIC DNA]</scope>
    <source>
        <strain evidence="14 15">DSM 45784</strain>
    </source>
</reference>
<proteinExistence type="predicted"/>
<feature type="domain" description="Histidine kinase/HSP90-like ATPase" evidence="12">
    <location>
        <begin position="520"/>
        <end position="603"/>
    </location>
</feature>
<feature type="region of interest" description="Disordered" evidence="10">
    <location>
        <begin position="1"/>
        <end position="21"/>
    </location>
</feature>
<feature type="transmembrane region" description="Helical" evidence="11">
    <location>
        <begin position="145"/>
        <end position="164"/>
    </location>
</feature>
<evidence type="ECO:0000256" key="8">
    <source>
        <dbReference type="ARBA" id="ARBA00023012"/>
    </source>
</evidence>
<dbReference type="PANTHER" id="PTHR24421:SF10">
    <property type="entry name" value="NITRATE_NITRITE SENSOR PROTEIN NARQ"/>
    <property type="match status" value="1"/>
</dbReference>
<keyword evidence="11" id="KW-0812">Transmembrane</keyword>
<evidence type="ECO:0000313" key="15">
    <source>
        <dbReference type="Proteomes" id="UP000542210"/>
    </source>
</evidence>
<evidence type="ECO:0000256" key="7">
    <source>
        <dbReference type="ARBA" id="ARBA00022840"/>
    </source>
</evidence>
<keyword evidence="8" id="KW-0902">Two-component regulatory system</keyword>
<dbReference type="GO" id="GO:0005524">
    <property type="term" value="F:ATP binding"/>
    <property type="evidence" value="ECO:0007669"/>
    <property type="project" value="UniProtKB-KW"/>
</dbReference>
<dbReference type="Gene3D" id="3.30.565.10">
    <property type="entry name" value="Histidine kinase-like ATPase, C-terminal domain"/>
    <property type="match status" value="1"/>
</dbReference>
<comment type="caution">
    <text evidence="14">The sequence shown here is derived from an EMBL/GenBank/DDBJ whole genome shotgun (WGS) entry which is preliminary data.</text>
</comment>
<feature type="transmembrane region" description="Helical" evidence="11">
    <location>
        <begin position="83"/>
        <end position="101"/>
    </location>
</feature>
<dbReference type="Pfam" id="PF02518">
    <property type="entry name" value="HATPase_c"/>
    <property type="match status" value="1"/>
</dbReference>
<evidence type="ECO:0000259" key="13">
    <source>
        <dbReference type="Pfam" id="PF07730"/>
    </source>
</evidence>